<organism evidence="1">
    <name type="scientific">Trichodesmium erythraeum (strain IMS101)</name>
    <dbReference type="NCBI Taxonomy" id="203124"/>
    <lineage>
        <taxon>Bacteria</taxon>
        <taxon>Bacillati</taxon>
        <taxon>Cyanobacteriota</taxon>
        <taxon>Cyanophyceae</taxon>
        <taxon>Oscillatoriophycideae</taxon>
        <taxon>Oscillatoriales</taxon>
        <taxon>Microcoleaceae</taxon>
        <taxon>Trichodesmium</taxon>
    </lineage>
</organism>
<dbReference type="KEGG" id="ter:Tery_1447"/>
<protein>
    <submittedName>
        <fullName evidence="1">Uncharacterized protein</fullName>
    </submittedName>
</protein>
<evidence type="ECO:0000313" key="1">
    <source>
        <dbReference type="EMBL" id="ABG50739.1"/>
    </source>
</evidence>
<gene>
    <name evidence="1" type="ordered locus">Tery_1447</name>
</gene>
<dbReference type="EMBL" id="CP000393">
    <property type="protein sequence ID" value="ABG50739.1"/>
    <property type="molecule type" value="Genomic_DNA"/>
</dbReference>
<dbReference type="Pfam" id="PF14516">
    <property type="entry name" value="AAA_35"/>
    <property type="match status" value="1"/>
</dbReference>
<proteinExistence type="predicted"/>
<sequence length="129" mass="15457">MKDKYFSSARKIVIPGRQEKLDSAFYIESYRIRKCYIEEKYYKNIEVPDCLIKIKMPKQMGINSLLTQIEAHAIKNKYKSIYLRFDKLIELENIKNINNFIKAFSKNIKRQFPDAPNRNRWDDKNGKIS</sequence>
<dbReference type="eggNOG" id="COG1672">
    <property type="taxonomic scope" value="Bacteria"/>
</dbReference>
<accession>Q115T5</accession>
<dbReference type="AlphaFoldDB" id="Q115T5"/>
<name>Q115T5_TRIEI</name>
<reference evidence="1" key="1">
    <citation type="submission" date="2006-06" db="EMBL/GenBank/DDBJ databases">
        <title>Complete sequence of Trichodesmium erythraeum IMS101.</title>
        <authorList>
            <consortium name="US DOE Joint Genome Institute"/>
            <person name="Copeland A."/>
            <person name="Lucas S."/>
            <person name="Lapidus A."/>
            <person name="Barry K."/>
            <person name="Detter J.C."/>
            <person name="Glavina del Rio T."/>
            <person name="Hammon N."/>
            <person name="Israni S."/>
            <person name="Dalin E."/>
            <person name="Tice H."/>
            <person name="Pitluck S."/>
            <person name="Kiss H."/>
            <person name="Munk A.C."/>
            <person name="Brettin T."/>
            <person name="Bruce D."/>
            <person name="Han C."/>
            <person name="Tapia R."/>
            <person name="Gilna P."/>
            <person name="Schmutz J."/>
            <person name="Larimer F."/>
            <person name="Land M."/>
            <person name="Hauser L."/>
            <person name="Kyrpides N."/>
            <person name="Kim E."/>
            <person name="Richardson P."/>
        </authorList>
    </citation>
    <scope>NUCLEOTIDE SEQUENCE [LARGE SCALE GENOMIC DNA]</scope>
    <source>
        <strain evidence="1">IMS101</strain>
    </source>
</reference>
<dbReference type="HOGENOM" id="CLU_1947899_0_0_3"/>